<proteinExistence type="inferred from homology"/>
<keyword evidence="3" id="KW-0812">Transmembrane</keyword>
<dbReference type="InterPro" id="IPR043130">
    <property type="entry name" value="CDP-OH_PTrfase_TM_dom"/>
</dbReference>
<dbReference type="InterPro" id="IPR048254">
    <property type="entry name" value="CDP_ALCOHOL_P_TRANSF_CS"/>
</dbReference>
<evidence type="ECO:0000256" key="1">
    <source>
        <dbReference type="ARBA" id="ARBA00022679"/>
    </source>
</evidence>
<protein>
    <recommendedName>
        <fullName evidence="6">CDP-alcohol phosphatidyltransferase</fullName>
    </recommendedName>
</protein>
<keyword evidence="3" id="KW-0472">Membrane</keyword>
<comment type="caution">
    <text evidence="4">The sequence shown here is derived from an EMBL/GenBank/DDBJ whole genome shotgun (WGS) entry which is preliminary data.</text>
</comment>
<dbReference type="GO" id="GO:0016780">
    <property type="term" value="F:phosphotransferase activity, for other substituted phosphate groups"/>
    <property type="evidence" value="ECO:0007669"/>
    <property type="project" value="InterPro"/>
</dbReference>
<dbReference type="PROSITE" id="PS00379">
    <property type="entry name" value="CDP_ALCOHOL_P_TRANSF"/>
    <property type="match status" value="1"/>
</dbReference>
<name>A0A1F5EY47_9BACT</name>
<feature type="transmembrane region" description="Helical" evidence="3">
    <location>
        <begin position="113"/>
        <end position="132"/>
    </location>
</feature>
<reference evidence="4 5" key="1">
    <citation type="journal article" date="2016" name="Nat. Commun.">
        <title>Thousands of microbial genomes shed light on interconnected biogeochemical processes in an aquifer system.</title>
        <authorList>
            <person name="Anantharaman K."/>
            <person name="Brown C.T."/>
            <person name="Hug L.A."/>
            <person name="Sharon I."/>
            <person name="Castelle C.J."/>
            <person name="Probst A.J."/>
            <person name="Thomas B.C."/>
            <person name="Singh A."/>
            <person name="Wilkins M.J."/>
            <person name="Karaoz U."/>
            <person name="Brodie E.L."/>
            <person name="Williams K.H."/>
            <person name="Hubbard S.S."/>
            <person name="Banfield J.F."/>
        </authorList>
    </citation>
    <scope>NUCLEOTIDE SEQUENCE [LARGE SCALE GENOMIC DNA]</scope>
</reference>
<dbReference type="Gene3D" id="1.20.120.1760">
    <property type="match status" value="1"/>
</dbReference>
<sequence>MVFWREWLRGAFRFLFGWPARLLAGLKVSPTALTLCGLLAGLGAGFLFALGDLSGAAWLLLLAGFFDMTDGQVARLRGLESKRGAYIDSFTDRWADGVVLSGVAFLTARQGDWLYLAFSLAALIGSLTVSYAKARAEGLGLECGVGFWERPERTVLLLIGAFAGYTALKICVIILAVGTFCTALRRLAYTLARLSETDAKGGE</sequence>
<evidence type="ECO:0000313" key="5">
    <source>
        <dbReference type="Proteomes" id="UP000177187"/>
    </source>
</evidence>
<dbReference type="Pfam" id="PF01066">
    <property type="entry name" value="CDP-OH_P_transf"/>
    <property type="match status" value="1"/>
</dbReference>
<accession>A0A1F5EY47</accession>
<feature type="transmembrane region" description="Helical" evidence="3">
    <location>
        <begin position="155"/>
        <end position="184"/>
    </location>
</feature>
<evidence type="ECO:0000256" key="2">
    <source>
        <dbReference type="RuleBase" id="RU003750"/>
    </source>
</evidence>
<keyword evidence="3" id="KW-1133">Transmembrane helix</keyword>
<dbReference type="Proteomes" id="UP000177187">
    <property type="component" value="Unassembled WGS sequence"/>
</dbReference>
<dbReference type="EMBL" id="MFAF01000125">
    <property type="protein sequence ID" value="OGD72331.1"/>
    <property type="molecule type" value="Genomic_DNA"/>
</dbReference>
<organism evidence="4 5">
    <name type="scientific">Candidatus Coatesbacteria bacterium RBG_13_66_14</name>
    <dbReference type="NCBI Taxonomy" id="1817816"/>
    <lineage>
        <taxon>Bacteria</taxon>
        <taxon>Candidatus Coatesiibacteriota</taxon>
    </lineage>
</organism>
<evidence type="ECO:0008006" key="6">
    <source>
        <dbReference type="Google" id="ProtNLM"/>
    </source>
</evidence>
<evidence type="ECO:0000256" key="3">
    <source>
        <dbReference type="SAM" id="Phobius"/>
    </source>
</evidence>
<gene>
    <name evidence="4" type="ORF">A2Y64_00480</name>
</gene>
<dbReference type="GO" id="GO:0016020">
    <property type="term" value="C:membrane"/>
    <property type="evidence" value="ECO:0007669"/>
    <property type="project" value="InterPro"/>
</dbReference>
<comment type="similarity">
    <text evidence="2">Belongs to the CDP-alcohol phosphatidyltransferase class-I family.</text>
</comment>
<dbReference type="InterPro" id="IPR000462">
    <property type="entry name" value="CDP-OH_P_trans"/>
</dbReference>
<dbReference type="GO" id="GO:0008654">
    <property type="term" value="P:phospholipid biosynthetic process"/>
    <property type="evidence" value="ECO:0007669"/>
    <property type="project" value="InterPro"/>
</dbReference>
<evidence type="ECO:0000313" key="4">
    <source>
        <dbReference type="EMBL" id="OGD72331.1"/>
    </source>
</evidence>
<dbReference type="AlphaFoldDB" id="A0A1F5EY47"/>
<dbReference type="STRING" id="1817816.A2Y64_00480"/>
<keyword evidence="1 2" id="KW-0808">Transferase</keyword>